<keyword evidence="2" id="KW-1185">Reference proteome</keyword>
<gene>
    <name evidence="1" type="ORF">BDP27DRAFT_1148210</name>
</gene>
<dbReference type="Proteomes" id="UP000772434">
    <property type="component" value="Unassembled WGS sequence"/>
</dbReference>
<proteinExistence type="predicted"/>
<evidence type="ECO:0000313" key="2">
    <source>
        <dbReference type="Proteomes" id="UP000772434"/>
    </source>
</evidence>
<protein>
    <recommendedName>
        <fullName evidence="3">Tc1-like transposase DDE domain-containing protein</fullName>
    </recommendedName>
</protein>
<accession>A0A9P5PII5</accession>
<evidence type="ECO:0008006" key="3">
    <source>
        <dbReference type="Google" id="ProtNLM"/>
    </source>
</evidence>
<feature type="non-terminal residue" evidence="1">
    <location>
        <position position="1"/>
    </location>
</feature>
<evidence type="ECO:0000313" key="1">
    <source>
        <dbReference type="EMBL" id="KAF9066036.1"/>
    </source>
</evidence>
<organism evidence="1 2">
    <name type="scientific">Rhodocollybia butyracea</name>
    <dbReference type="NCBI Taxonomy" id="206335"/>
    <lineage>
        <taxon>Eukaryota</taxon>
        <taxon>Fungi</taxon>
        <taxon>Dikarya</taxon>
        <taxon>Basidiomycota</taxon>
        <taxon>Agaricomycotina</taxon>
        <taxon>Agaricomycetes</taxon>
        <taxon>Agaricomycetidae</taxon>
        <taxon>Agaricales</taxon>
        <taxon>Marasmiineae</taxon>
        <taxon>Omphalotaceae</taxon>
        <taxon>Rhodocollybia</taxon>
    </lineage>
</organism>
<feature type="non-terminal residue" evidence="1">
    <location>
        <position position="56"/>
    </location>
</feature>
<name>A0A9P5PII5_9AGAR</name>
<comment type="caution">
    <text evidence="1">The sequence shown here is derived from an EMBL/GenBank/DDBJ whole genome shotgun (WGS) entry which is preliminary data.</text>
</comment>
<dbReference type="EMBL" id="JADNRY010000093">
    <property type="protein sequence ID" value="KAF9066036.1"/>
    <property type="molecule type" value="Genomic_DNA"/>
</dbReference>
<dbReference type="AlphaFoldDB" id="A0A9P5PII5"/>
<reference evidence="1" key="1">
    <citation type="submission" date="2020-11" db="EMBL/GenBank/DDBJ databases">
        <authorList>
            <consortium name="DOE Joint Genome Institute"/>
            <person name="Ahrendt S."/>
            <person name="Riley R."/>
            <person name="Andreopoulos W."/>
            <person name="Labutti K."/>
            <person name="Pangilinan J."/>
            <person name="Ruiz-Duenas F.J."/>
            <person name="Barrasa J.M."/>
            <person name="Sanchez-Garcia M."/>
            <person name="Camarero S."/>
            <person name="Miyauchi S."/>
            <person name="Serrano A."/>
            <person name="Linde D."/>
            <person name="Babiker R."/>
            <person name="Drula E."/>
            <person name="Ayuso-Fernandez I."/>
            <person name="Pacheco R."/>
            <person name="Padilla G."/>
            <person name="Ferreira P."/>
            <person name="Barriuso J."/>
            <person name="Kellner H."/>
            <person name="Castanera R."/>
            <person name="Alfaro M."/>
            <person name="Ramirez L."/>
            <person name="Pisabarro A.G."/>
            <person name="Kuo A."/>
            <person name="Tritt A."/>
            <person name="Lipzen A."/>
            <person name="He G."/>
            <person name="Yan M."/>
            <person name="Ng V."/>
            <person name="Cullen D."/>
            <person name="Martin F."/>
            <person name="Rosso M.-N."/>
            <person name="Henrissat B."/>
            <person name="Hibbett D."/>
            <person name="Martinez A.T."/>
            <person name="Grigoriev I.V."/>
        </authorList>
    </citation>
    <scope>NUCLEOTIDE SEQUENCE</scope>
    <source>
        <strain evidence="1">AH 40177</strain>
    </source>
</reference>
<dbReference type="OrthoDB" id="2266637at2759"/>
<sequence>ILPALTLDGYIALHVVPDSVDSIEFYDFVLNDLPKMNPWPQPCSVLILDNCNTHKS</sequence>